<evidence type="ECO:0000313" key="10">
    <source>
        <dbReference type="Proteomes" id="UP000245959"/>
    </source>
</evidence>
<dbReference type="EMBL" id="QEKH01000020">
    <property type="protein sequence ID" value="PVY39593.1"/>
    <property type="molecule type" value="Genomic_DNA"/>
</dbReference>
<evidence type="ECO:0000256" key="2">
    <source>
        <dbReference type="ARBA" id="ARBA00022485"/>
    </source>
</evidence>
<name>A0A2U1AT84_9BACT</name>
<dbReference type="GO" id="GO:0046872">
    <property type="term" value="F:metal ion binding"/>
    <property type="evidence" value="ECO:0007669"/>
    <property type="project" value="UniProtKB-KW"/>
</dbReference>
<dbReference type="GO" id="GO:0004333">
    <property type="term" value="F:fumarate hydratase activity"/>
    <property type="evidence" value="ECO:0007669"/>
    <property type="project" value="UniProtKB-EC"/>
</dbReference>
<evidence type="ECO:0000256" key="4">
    <source>
        <dbReference type="ARBA" id="ARBA00023004"/>
    </source>
</evidence>
<evidence type="ECO:0000259" key="7">
    <source>
        <dbReference type="Pfam" id="PF05681"/>
    </source>
</evidence>
<sequence length="284" mass="30717">MKAIRVIEFERIASAVADLCGKAACDLPPDVLAGLRNSGETEQSELGRDFFRQYLENARIAASDRMPLCQDTGFAVYFVELGDQVRLDRGTIYEAIEEGTRRGYKDHYLRKSIVSDPLFDRRNTFDNTPAVIHLTLVEGESVKILLAPKGGGSENMSAVKMLKPSDGRRGVVDFVVETVRNAGGNPCPPTVVGVGIGGTFEKAAYLAKHALLRPLGSPNPDPRYAELEAEILQKINATGVGPQGLGGDITSLAVHIEFHPCHLASMPVALNLNCHAARHAEVTL</sequence>
<evidence type="ECO:0000256" key="1">
    <source>
        <dbReference type="ARBA" id="ARBA00008876"/>
    </source>
</evidence>
<gene>
    <name evidence="9" type="ORF">C8D82_12070</name>
    <name evidence="8" type="ORF">HF882_06910</name>
</gene>
<evidence type="ECO:0000313" key="9">
    <source>
        <dbReference type="EMBL" id="PVY39593.1"/>
    </source>
</evidence>
<dbReference type="EC" id="4.2.1.2" evidence="8"/>
<feature type="domain" description="Fe-S hydro-lyase tartrate dehydratase alpha-type catalytic" evidence="7">
    <location>
        <begin position="14"/>
        <end position="282"/>
    </location>
</feature>
<keyword evidence="3" id="KW-0479">Metal-binding</keyword>
<evidence type="ECO:0000256" key="3">
    <source>
        <dbReference type="ARBA" id="ARBA00022723"/>
    </source>
</evidence>
<accession>A0A2U1AT84</accession>
<dbReference type="InterPro" id="IPR051208">
    <property type="entry name" value="Class-I_Fumarase/Tartrate_DH"/>
</dbReference>
<dbReference type="Proteomes" id="UP000245959">
    <property type="component" value="Unassembled WGS sequence"/>
</dbReference>
<dbReference type="NCBIfam" id="TIGR00722">
    <property type="entry name" value="ttdA_fumA_fumB"/>
    <property type="match status" value="1"/>
</dbReference>
<keyword evidence="10" id="KW-1185">Reference proteome</keyword>
<keyword evidence="6 8" id="KW-0456">Lyase</keyword>
<reference evidence="8 11" key="2">
    <citation type="submission" date="2020-04" db="EMBL/GenBank/DDBJ databases">
        <authorList>
            <person name="Hitch T.C.A."/>
            <person name="Wylensek D."/>
            <person name="Clavel T."/>
        </authorList>
    </citation>
    <scope>NUCLEOTIDE SEQUENCE [LARGE SCALE GENOMIC DNA]</scope>
    <source>
        <strain evidence="8 11">COR2-253-APC-1A</strain>
    </source>
</reference>
<evidence type="ECO:0000313" key="8">
    <source>
        <dbReference type="EMBL" id="NMD86312.1"/>
    </source>
</evidence>
<dbReference type="PANTHER" id="PTHR30389:SF17">
    <property type="entry name" value="L(+)-TARTRATE DEHYDRATASE SUBUNIT ALPHA-RELATED"/>
    <property type="match status" value="1"/>
</dbReference>
<keyword evidence="5" id="KW-0411">Iron-sulfur</keyword>
<dbReference type="GO" id="GO:0051539">
    <property type="term" value="F:4 iron, 4 sulfur cluster binding"/>
    <property type="evidence" value="ECO:0007669"/>
    <property type="project" value="UniProtKB-KW"/>
</dbReference>
<evidence type="ECO:0000256" key="6">
    <source>
        <dbReference type="ARBA" id="ARBA00023239"/>
    </source>
</evidence>
<dbReference type="PANTHER" id="PTHR30389">
    <property type="entry name" value="FUMARATE HYDRATASE-RELATED"/>
    <property type="match status" value="1"/>
</dbReference>
<comment type="caution">
    <text evidence="9">The sequence shown here is derived from an EMBL/GenBank/DDBJ whole genome shotgun (WGS) entry which is preliminary data.</text>
</comment>
<dbReference type="Pfam" id="PF05681">
    <property type="entry name" value="Fumerase"/>
    <property type="match status" value="1"/>
</dbReference>
<dbReference type="EMBL" id="JABAEW010000010">
    <property type="protein sequence ID" value="NMD86312.1"/>
    <property type="molecule type" value="Genomic_DNA"/>
</dbReference>
<organism evidence="9 10">
    <name type="scientific">Victivallis vadensis</name>
    <dbReference type="NCBI Taxonomy" id="172901"/>
    <lineage>
        <taxon>Bacteria</taxon>
        <taxon>Pseudomonadati</taxon>
        <taxon>Lentisphaerota</taxon>
        <taxon>Lentisphaeria</taxon>
        <taxon>Victivallales</taxon>
        <taxon>Victivallaceae</taxon>
        <taxon>Victivallis</taxon>
    </lineage>
</organism>
<evidence type="ECO:0000256" key="5">
    <source>
        <dbReference type="ARBA" id="ARBA00023014"/>
    </source>
</evidence>
<protein>
    <submittedName>
        <fullName evidence="8 9">Fumarate hydratase</fullName>
        <ecNumber evidence="8">4.2.1.2</ecNumber>
    </submittedName>
</protein>
<proteinExistence type="inferred from homology"/>
<evidence type="ECO:0000313" key="11">
    <source>
        <dbReference type="Proteomes" id="UP000576225"/>
    </source>
</evidence>
<dbReference type="InterPro" id="IPR004646">
    <property type="entry name" value="Fe-S_hydro-lyase_TtdA-typ_cat"/>
</dbReference>
<dbReference type="NCBIfam" id="NF004885">
    <property type="entry name" value="PRK06246.1"/>
    <property type="match status" value="1"/>
</dbReference>
<keyword evidence="2" id="KW-0004">4Fe-4S</keyword>
<keyword evidence="4" id="KW-0408">Iron</keyword>
<dbReference type="AlphaFoldDB" id="A0A2U1AT84"/>
<reference evidence="9 10" key="1">
    <citation type="submission" date="2018-04" db="EMBL/GenBank/DDBJ databases">
        <title>Genomic Encyclopedia of Type Strains, Phase IV (KMG-IV): sequencing the most valuable type-strain genomes for metagenomic binning, comparative biology and taxonomic classification.</title>
        <authorList>
            <person name="Goeker M."/>
        </authorList>
    </citation>
    <scope>NUCLEOTIDE SEQUENCE [LARGE SCALE GENOMIC DNA]</scope>
    <source>
        <strain evidence="9 10">DSM 14823</strain>
    </source>
</reference>
<dbReference type="Proteomes" id="UP000576225">
    <property type="component" value="Unassembled WGS sequence"/>
</dbReference>
<comment type="similarity">
    <text evidence="1">Belongs to the class-I fumarase family.</text>
</comment>